<feature type="domain" description="4Fe-4S ferredoxin-type" evidence="9">
    <location>
        <begin position="55"/>
        <end position="84"/>
    </location>
</feature>
<dbReference type="InterPro" id="IPR007197">
    <property type="entry name" value="rSAM"/>
</dbReference>
<evidence type="ECO:0000256" key="2">
    <source>
        <dbReference type="ARBA" id="ARBA00009777"/>
    </source>
</evidence>
<dbReference type="SFLD" id="SFLDG01118">
    <property type="entry name" value="activating_enzymes__group_2"/>
    <property type="match status" value="1"/>
</dbReference>
<dbReference type="InterPro" id="IPR017900">
    <property type="entry name" value="4Fe4S_Fe_S_CS"/>
</dbReference>
<dbReference type="CDD" id="cd01335">
    <property type="entry name" value="Radical_SAM"/>
    <property type="match status" value="1"/>
</dbReference>
<dbReference type="InterPro" id="IPR040074">
    <property type="entry name" value="BssD/PflA/YjjW"/>
</dbReference>
<dbReference type="Proteomes" id="UP000435649">
    <property type="component" value="Unassembled WGS sequence"/>
</dbReference>
<dbReference type="PIRSF" id="PIRSF000371">
    <property type="entry name" value="PFL_act_enz"/>
    <property type="match status" value="1"/>
</dbReference>
<keyword evidence="12" id="KW-1185">Reference proteome</keyword>
<dbReference type="GO" id="GO:0046872">
    <property type="term" value="F:metal ion binding"/>
    <property type="evidence" value="ECO:0007669"/>
    <property type="project" value="UniProtKB-KW"/>
</dbReference>
<dbReference type="SFLD" id="SFLDG01066">
    <property type="entry name" value="organic_radical-activating_enz"/>
    <property type="match status" value="1"/>
</dbReference>
<dbReference type="AlphaFoldDB" id="A0A844G6Z0"/>
<feature type="domain" description="Radical SAM core" evidence="10">
    <location>
        <begin position="24"/>
        <end position="299"/>
    </location>
</feature>
<dbReference type="GO" id="GO:0051539">
    <property type="term" value="F:4 iron, 4 sulfur cluster binding"/>
    <property type="evidence" value="ECO:0007669"/>
    <property type="project" value="UniProtKB-KW"/>
</dbReference>
<dbReference type="InterPro" id="IPR012839">
    <property type="entry name" value="Organic_radical_activase"/>
</dbReference>
<gene>
    <name evidence="11" type="ORF">FYJ85_16920</name>
</gene>
<evidence type="ECO:0000256" key="7">
    <source>
        <dbReference type="ARBA" id="ARBA00023004"/>
    </source>
</evidence>
<dbReference type="PANTHER" id="PTHR30352">
    <property type="entry name" value="PYRUVATE FORMATE-LYASE-ACTIVATING ENZYME"/>
    <property type="match status" value="1"/>
</dbReference>
<comment type="caution">
    <text evidence="11">The sequence shown here is derived from an EMBL/GenBank/DDBJ whole genome shotgun (WGS) entry which is preliminary data.</text>
</comment>
<dbReference type="InterPro" id="IPR017896">
    <property type="entry name" value="4Fe4S_Fe-S-bd"/>
</dbReference>
<dbReference type="GO" id="GO:0016491">
    <property type="term" value="F:oxidoreductase activity"/>
    <property type="evidence" value="ECO:0007669"/>
    <property type="project" value="UniProtKB-KW"/>
</dbReference>
<evidence type="ECO:0000313" key="11">
    <source>
        <dbReference type="EMBL" id="MST98724.1"/>
    </source>
</evidence>
<dbReference type="InterPro" id="IPR034457">
    <property type="entry name" value="Organic_radical-activating"/>
</dbReference>
<dbReference type="InterPro" id="IPR001989">
    <property type="entry name" value="Radical_activat_CS"/>
</dbReference>
<evidence type="ECO:0000259" key="10">
    <source>
        <dbReference type="PROSITE" id="PS51918"/>
    </source>
</evidence>
<keyword evidence="5" id="KW-0479">Metal-binding</keyword>
<dbReference type="SUPFAM" id="SSF102114">
    <property type="entry name" value="Radical SAM enzymes"/>
    <property type="match status" value="1"/>
</dbReference>
<feature type="domain" description="4Fe-4S ferredoxin-type" evidence="9">
    <location>
        <begin position="85"/>
        <end position="109"/>
    </location>
</feature>
<comment type="similarity">
    <text evidence="2">Belongs to the organic radical-activating enzymes family.</text>
</comment>
<dbReference type="PROSITE" id="PS00198">
    <property type="entry name" value="4FE4S_FER_1"/>
    <property type="match status" value="1"/>
</dbReference>
<dbReference type="InterPro" id="IPR013785">
    <property type="entry name" value="Aldolase_TIM"/>
</dbReference>
<dbReference type="PROSITE" id="PS51918">
    <property type="entry name" value="RADICAL_SAM"/>
    <property type="match status" value="1"/>
</dbReference>
<evidence type="ECO:0000313" key="12">
    <source>
        <dbReference type="Proteomes" id="UP000435649"/>
    </source>
</evidence>
<dbReference type="EMBL" id="VUNS01000022">
    <property type="protein sequence ID" value="MST98724.1"/>
    <property type="molecule type" value="Genomic_DNA"/>
</dbReference>
<evidence type="ECO:0000256" key="4">
    <source>
        <dbReference type="ARBA" id="ARBA00022691"/>
    </source>
</evidence>
<keyword evidence="8" id="KW-0411">Iron-sulfur</keyword>
<evidence type="ECO:0000256" key="1">
    <source>
        <dbReference type="ARBA" id="ARBA00001966"/>
    </source>
</evidence>
<dbReference type="PROSITE" id="PS01087">
    <property type="entry name" value="RADICAL_ACTIVATING"/>
    <property type="match status" value="1"/>
</dbReference>
<dbReference type="InterPro" id="IPR058240">
    <property type="entry name" value="rSAM_sf"/>
</dbReference>
<evidence type="ECO:0000256" key="6">
    <source>
        <dbReference type="ARBA" id="ARBA00023002"/>
    </source>
</evidence>
<evidence type="ECO:0000256" key="3">
    <source>
        <dbReference type="ARBA" id="ARBA00022485"/>
    </source>
</evidence>
<dbReference type="Pfam" id="PF00037">
    <property type="entry name" value="Fer4"/>
    <property type="match status" value="1"/>
</dbReference>
<keyword evidence="3" id="KW-0004">4Fe-4S</keyword>
<dbReference type="NCBIfam" id="TIGR02494">
    <property type="entry name" value="PFLE_PFLC"/>
    <property type="match status" value="1"/>
</dbReference>
<dbReference type="PANTHER" id="PTHR30352:SF4">
    <property type="entry name" value="PYRUVATE FORMATE-LYASE 2-ACTIVATING ENZYME"/>
    <property type="match status" value="1"/>
</dbReference>
<reference evidence="11 12" key="1">
    <citation type="submission" date="2019-08" db="EMBL/GenBank/DDBJ databases">
        <title>In-depth cultivation of the pig gut microbiome towards novel bacterial diversity and tailored functional studies.</title>
        <authorList>
            <person name="Wylensek D."/>
            <person name="Hitch T.C.A."/>
            <person name="Clavel T."/>
        </authorList>
    </citation>
    <scope>NUCLEOTIDE SEQUENCE [LARGE SCALE GENOMIC DNA]</scope>
    <source>
        <strain evidence="11 12">BBE-744-WT-12</strain>
    </source>
</reference>
<keyword evidence="7" id="KW-0408">Iron</keyword>
<evidence type="ECO:0000259" key="9">
    <source>
        <dbReference type="PROSITE" id="PS51379"/>
    </source>
</evidence>
<sequence length="305" mass="33397">MARHSRGVLPLTGIVFDIKKFAINDGPGIRTAVFLKGCPLRCLWCHNPESQRIEPELSFLPDKCIGCGFCASACPNGCFDGGAFDRTRCRSCGKCTEKCYAGARELIGRTAEIGEIMAEVLKDRIFYENSGGGMTVSGGEPLFQPEFTAALLAAAKREKLHTCLDTCGFAAWEKIAALLPDTDLFLYDLKETDPEKHMEYTRVPLAPVLENLARIDAAGGEVILRCPLIPGLNDRDGHADGIAEIANRLTHLREINLMPYHPLGESKLARLGRDPGLGGEFASQGELEPFRRRIEKACRVPVSFS</sequence>
<proteinExistence type="inferred from homology"/>
<evidence type="ECO:0000256" key="8">
    <source>
        <dbReference type="ARBA" id="ARBA00023014"/>
    </source>
</evidence>
<name>A0A844G6Z0_9BACT</name>
<comment type="cofactor">
    <cofactor evidence="1">
        <name>[4Fe-4S] cluster</name>
        <dbReference type="ChEBI" id="CHEBI:49883"/>
    </cofactor>
</comment>
<dbReference type="SUPFAM" id="SSF54862">
    <property type="entry name" value="4Fe-4S ferredoxins"/>
    <property type="match status" value="1"/>
</dbReference>
<dbReference type="Gene3D" id="3.20.20.70">
    <property type="entry name" value="Aldolase class I"/>
    <property type="match status" value="1"/>
</dbReference>
<organism evidence="11 12">
    <name type="scientific">Victivallis lenta</name>
    <dbReference type="NCBI Taxonomy" id="2606640"/>
    <lineage>
        <taxon>Bacteria</taxon>
        <taxon>Pseudomonadati</taxon>
        <taxon>Lentisphaerota</taxon>
        <taxon>Lentisphaeria</taxon>
        <taxon>Victivallales</taxon>
        <taxon>Victivallaceae</taxon>
        <taxon>Victivallis</taxon>
    </lineage>
</organism>
<dbReference type="Pfam" id="PF04055">
    <property type="entry name" value="Radical_SAM"/>
    <property type="match status" value="1"/>
</dbReference>
<dbReference type="SFLD" id="SFLDS00029">
    <property type="entry name" value="Radical_SAM"/>
    <property type="match status" value="1"/>
</dbReference>
<accession>A0A844G6Z0</accession>
<evidence type="ECO:0000256" key="5">
    <source>
        <dbReference type="ARBA" id="ARBA00022723"/>
    </source>
</evidence>
<protein>
    <submittedName>
        <fullName evidence="11">Glycyl-radical enzyme activating protein</fullName>
    </submittedName>
</protein>
<keyword evidence="4" id="KW-0949">S-adenosyl-L-methionine</keyword>
<keyword evidence="6" id="KW-0560">Oxidoreductase</keyword>
<dbReference type="PROSITE" id="PS51379">
    <property type="entry name" value="4FE4S_FER_2"/>
    <property type="match status" value="2"/>
</dbReference>